<protein>
    <submittedName>
        <fullName evidence="2">Uncharacterized protein</fullName>
    </submittedName>
</protein>
<feature type="region of interest" description="Disordered" evidence="1">
    <location>
        <begin position="39"/>
        <end position="74"/>
    </location>
</feature>
<dbReference type="EMBL" id="JAWDGP010003786">
    <property type="protein sequence ID" value="KAK3770901.1"/>
    <property type="molecule type" value="Genomic_DNA"/>
</dbReference>
<feature type="compositionally biased region" description="Basic residues" evidence="1">
    <location>
        <begin position="39"/>
        <end position="48"/>
    </location>
</feature>
<accession>A0AAE0ZL42</accession>
<proteinExistence type="predicted"/>
<name>A0AAE0ZL42_9GAST</name>
<reference evidence="2" key="1">
    <citation type="journal article" date="2023" name="G3 (Bethesda)">
        <title>A reference genome for the long-term kleptoplast-retaining sea slug Elysia crispata morphotype clarki.</title>
        <authorList>
            <person name="Eastman K.E."/>
            <person name="Pendleton A.L."/>
            <person name="Shaikh M.A."/>
            <person name="Suttiyut T."/>
            <person name="Ogas R."/>
            <person name="Tomko P."/>
            <person name="Gavelis G."/>
            <person name="Widhalm J.R."/>
            <person name="Wisecaver J.H."/>
        </authorList>
    </citation>
    <scope>NUCLEOTIDE SEQUENCE</scope>
    <source>
        <strain evidence="2">ECLA1</strain>
    </source>
</reference>
<evidence type="ECO:0000313" key="3">
    <source>
        <dbReference type="Proteomes" id="UP001283361"/>
    </source>
</evidence>
<dbReference type="Proteomes" id="UP001283361">
    <property type="component" value="Unassembled WGS sequence"/>
</dbReference>
<dbReference type="AlphaFoldDB" id="A0AAE0ZL42"/>
<keyword evidence="3" id="KW-1185">Reference proteome</keyword>
<sequence>MASTARSVLKSLVYSLPNDKNDIRLTTDISSYILAQGGKRKGRLKAAHNKQVGQRSGARHREGPAARHFHLGNS</sequence>
<organism evidence="2 3">
    <name type="scientific">Elysia crispata</name>
    <name type="common">lettuce slug</name>
    <dbReference type="NCBI Taxonomy" id="231223"/>
    <lineage>
        <taxon>Eukaryota</taxon>
        <taxon>Metazoa</taxon>
        <taxon>Spiralia</taxon>
        <taxon>Lophotrochozoa</taxon>
        <taxon>Mollusca</taxon>
        <taxon>Gastropoda</taxon>
        <taxon>Heterobranchia</taxon>
        <taxon>Euthyneura</taxon>
        <taxon>Panpulmonata</taxon>
        <taxon>Sacoglossa</taxon>
        <taxon>Placobranchoidea</taxon>
        <taxon>Plakobranchidae</taxon>
        <taxon>Elysia</taxon>
    </lineage>
</organism>
<comment type="caution">
    <text evidence="2">The sequence shown here is derived from an EMBL/GenBank/DDBJ whole genome shotgun (WGS) entry which is preliminary data.</text>
</comment>
<gene>
    <name evidence="2" type="ORF">RRG08_036500</name>
</gene>
<evidence type="ECO:0000256" key="1">
    <source>
        <dbReference type="SAM" id="MobiDB-lite"/>
    </source>
</evidence>
<evidence type="ECO:0000313" key="2">
    <source>
        <dbReference type="EMBL" id="KAK3770901.1"/>
    </source>
</evidence>